<sequence>MADRPKSHVSEATSSTSQAAEAPGHRAWVPYSGPVLFTGPSGLRDYRAHLPDYPHSVGIGNRSHENTSELGYLTRNAPGTAFPLAKNGRIGEIGWPVETFKIVKGI</sequence>
<feature type="region of interest" description="Disordered" evidence="1">
    <location>
        <begin position="1"/>
        <end position="25"/>
    </location>
</feature>
<feature type="compositionally biased region" description="Low complexity" evidence="1">
    <location>
        <begin position="10"/>
        <end position="22"/>
    </location>
</feature>
<evidence type="ECO:0000313" key="3">
    <source>
        <dbReference type="Proteomes" id="UP001519460"/>
    </source>
</evidence>
<protein>
    <submittedName>
        <fullName evidence="2">Uncharacterized protein</fullName>
    </submittedName>
</protein>
<dbReference type="InterPro" id="IPR027814">
    <property type="entry name" value="DUF4562"/>
</dbReference>
<dbReference type="EMBL" id="JACVVK020000179">
    <property type="protein sequence ID" value="KAK7486406.1"/>
    <property type="molecule type" value="Genomic_DNA"/>
</dbReference>
<gene>
    <name evidence="2" type="ORF">BaRGS_00022330</name>
</gene>
<evidence type="ECO:0000313" key="2">
    <source>
        <dbReference type="EMBL" id="KAK7486406.1"/>
    </source>
</evidence>
<comment type="caution">
    <text evidence="2">The sequence shown here is derived from an EMBL/GenBank/DDBJ whole genome shotgun (WGS) entry which is preliminary data.</text>
</comment>
<dbReference type="AlphaFoldDB" id="A0ABD0KH69"/>
<dbReference type="PANTHER" id="PTHR34833">
    <property type="entry name" value="GENE, 17359-RELATED"/>
    <property type="match status" value="1"/>
</dbReference>
<evidence type="ECO:0000256" key="1">
    <source>
        <dbReference type="SAM" id="MobiDB-lite"/>
    </source>
</evidence>
<dbReference type="PANTHER" id="PTHR34833:SF1">
    <property type="entry name" value="GENE, 17359-RELATED"/>
    <property type="match status" value="1"/>
</dbReference>
<proteinExistence type="predicted"/>
<reference evidence="2 3" key="1">
    <citation type="journal article" date="2023" name="Sci. Data">
        <title>Genome assembly of the Korean intertidal mud-creeper Batillaria attramentaria.</title>
        <authorList>
            <person name="Patra A.K."/>
            <person name="Ho P.T."/>
            <person name="Jun S."/>
            <person name="Lee S.J."/>
            <person name="Kim Y."/>
            <person name="Won Y.J."/>
        </authorList>
    </citation>
    <scope>NUCLEOTIDE SEQUENCE [LARGE SCALE GENOMIC DNA]</scope>
    <source>
        <strain evidence="2">Wonlab-2016</strain>
    </source>
</reference>
<dbReference type="Proteomes" id="UP001519460">
    <property type="component" value="Unassembled WGS sequence"/>
</dbReference>
<keyword evidence="3" id="KW-1185">Reference proteome</keyword>
<dbReference type="Pfam" id="PF15123">
    <property type="entry name" value="DUF4562"/>
    <property type="match status" value="1"/>
</dbReference>
<accession>A0ABD0KH69</accession>
<organism evidence="2 3">
    <name type="scientific">Batillaria attramentaria</name>
    <dbReference type="NCBI Taxonomy" id="370345"/>
    <lineage>
        <taxon>Eukaryota</taxon>
        <taxon>Metazoa</taxon>
        <taxon>Spiralia</taxon>
        <taxon>Lophotrochozoa</taxon>
        <taxon>Mollusca</taxon>
        <taxon>Gastropoda</taxon>
        <taxon>Caenogastropoda</taxon>
        <taxon>Sorbeoconcha</taxon>
        <taxon>Cerithioidea</taxon>
        <taxon>Batillariidae</taxon>
        <taxon>Batillaria</taxon>
    </lineage>
</organism>
<name>A0ABD0KH69_9CAEN</name>